<accession>A0A6A4J1P2</accession>
<protein>
    <submittedName>
        <fullName evidence="1">Uncharacterized protein</fullName>
    </submittedName>
</protein>
<comment type="caution">
    <text evidence="1">The sequence shown here is derived from an EMBL/GenBank/DDBJ whole genome shotgun (WGS) entry which is preliminary data.</text>
</comment>
<reference evidence="1" key="1">
    <citation type="journal article" date="2021" name="Mol. Ecol. Resour.">
        <title>Apolygus lucorum genome provides insights into omnivorousness and mesophyll feeding.</title>
        <authorList>
            <person name="Liu Y."/>
            <person name="Liu H."/>
            <person name="Wang H."/>
            <person name="Huang T."/>
            <person name="Liu B."/>
            <person name="Yang B."/>
            <person name="Yin L."/>
            <person name="Li B."/>
            <person name="Zhang Y."/>
            <person name="Zhang S."/>
            <person name="Jiang F."/>
            <person name="Zhang X."/>
            <person name="Ren Y."/>
            <person name="Wang B."/>
            <person name="Wang S."/>
            <person name="Lu Y."/>
            <person name="Wu K."/>
            <person name="Fan W."/>
            <person name="Wang G."/>
        </authorList>
    </citation>
    <scope>NUCLEOTIDE SEQUENCE</scope>
    <source>
        <strain evidence="1">12Hb</strain>
    </source>
</reference>
<dbReference type="Pfam" id="PF00089">
    <property type="entry name" value="Trypsin"/>
    <property type="match status" value="1"/>
</dbReference>
<dbReference type="PROSITE" id="PS50240">
    <property type="entry name" value="TRYPSIN_DOM"/>
    <property type="match status" value="1"/>
</dbReference>
<dbReference type="InterPro" id="IPR001254">
    <property type="entry name" value="Trypsin_dom"/>
</dbReference>
<dbReference type="InterPro" id="IPR043504">
    <property type="entry name" value="Peptidase_S1_PA_chymotrypsin"/>
</dbReference>
<proteinExistence type="predicted"/>
<dbReference type="GO" id="GO:0004252">
    <property type="term" value="F:serine-type endopeptidase activity"/>
    <property type="evidence" value="ECO:0007669"/>
    <property type="project" value="InterPro"/>
</dbReference>
<dbReference type="Gene3D" id="2.40.10.10">
    <property type="entry name" value="Trypsin-like serine proteases"/>
    <property type="match status" value="1"/>
</dbReference>
<dbReference type="InterPro" id="IPR009003">
    <property type="entry name" value="Peptidase_S1_PA"/>
</dbReference>
<dbReference type="GO" id="GO:0006508">
    <property type="term" value="P:proteolysis"/>
    <property type="evidence" value="ECO:0007669"/>
    <property type="project" value="InterPro"/>
</dbReference>
<gene>
    <name evidence="1" type="ORF">GE061_018292</name>
</gene>
<dbReference type="Proteomes" id="UP000466442">
    <property type="component" value="Unassembled WGS sequence"/>
</dbReference>
<evidence type="ECO:0000313" key="2">
    <source>
        <dbReference type="Proteomes" id="UP000466442"/>
    </source>
</evidence>
<dbReference type="EMBL" id="WIXP02000008">
    <property type="protein sequence ID" value="KAF6207054.1"/>
    <property type="molecule type" value="Genomic_DNA"/>
</dbReference>
<name>A0A6A4J1P2_APOLU</name>
<dbReference type="AlphaFoldDB" id="A0A6A4J1P2"/>
<evidence type="ECO:0000313" key="1">
    <source>
        <dbReference type="EMBL" id="KAF6207054.1"/>
    </source>
</evidence>
<dbReference type="SUPFAM" id="SSF50494">
    <property type="entry name" value="Trypsin-like serine proteases"/>
    <property type="match status" value="1"/>
</dbReference>
<organism evidence="1 2">
    <name type="scientific">Apolygus lucorum</name>
    <name type="common">Small green plant bug</name>
    <name type="synonym">Lygocoris lucorum</name>
    <dbReference type="NCBI Taxonomy" id="248454"/>
    <lineage>
        <taxon>Eukaryota</taxon>
        <taxon>Metazoa</taxon>
        <taxon>Ecdysozoa</taxon>
        <taxon>Arthropoda</taxon>
        <taxon>Hexapoda</taxon>
        <taxon>Insecta</taxon>
        <taxon>Pterygota</taxon>
        <taxon>Neoptera</taxon>
        <taxon>Paraneoptera</taxon>
        <taxon>Hemiptera</taxon>
        <taxon>Heteroptera</taxon>
        <taxon>Panheteroptera</taxon>
        <taxon>Cimicomorpha</taxon>
        <taxon>Miridae</taxon>
        <taxon>Mirini</taxon>
        <taxon>Apolygus</taxon>
    </lineage>
</organism>
<keyword evidence="2" id="KW-1185">Reference proteome</keyword>
<sequence length="343" mass="38618">MIFFVIYSSKSDAVHKDDGPSRKKRVINGLPVLDLNSEYRSVKYVVWMASSHSCDSFLTIRYKPCAPSSRFNRCGGSLLTPSIVQTNCHCVARFAEDRVDGYRRHLTRTVWEDAYTIYPGAIPVEKVTGVKAQNYISHPRCKEHPSRVVLHDYGVISLRSAVDARGVVPAPVYSIDTLAEIWINVMAKKAVCLYVSYGAYRVKSNNEVKHGPPPVLLHGWVRALNYLECREILNPSWNDSDDTIFCLTTQPPRNQYSSPGDSGSPVSCNNQYAGMDSFSAQTLKGAHHIVSISMSTAFTIFENSVEYREAFSILVQVFSEYDPTARAFLYRPTVPEIREHFRG</sequence>